<dbReference type="AlphaFoldDB" id="A0A414S997"/>
<evidence type="ECO:0000313" key="2">
    <source>
        <dbReference type="EMBL" id="MCB5492686.1"/>
    </source>
</evidence>
<keyword evidence="1" id="KW-0812">Transmembrane</keyword>
<gene>
    <name evidence="3" type="ORF">DW270_14730</name>
    <name evidence="2" type="ORF">LIQ10_02875</name>
</gene>
<dbReference type="Proteomes" id="UP001297422">
    <property type="component" value="Unassembled WGS sequence"/>
</dbReference>
<proteinExistence type="predicted"/>
<feature type="transmembrane region" description="Helical" evidence="1">
    <location>
        <begin position="38"/>
        <end position="57"/>
    </location>
</feature>
<name>A0A414S997_MEDGN</name>
<organism evidence="3 4">
    <name type="scientific">Mediterraneibacter gnavus</name>
    <name type="common">Ruminococcus gnavus</name>
    <dbReference type="NCBI Taxonomy" id="33038"/>
    <lineage>
        <taxon>Bacteria</taxon>
        <taxon>Bacillati</taxon>
        <taxon>Bacillota</taxon>
        <taxon>Clostridia</taxon>
        <taxon>Lachnospirales</taxon>
        <taxon>Lachnospiraceae</taxon>
        <taxon>Mediterraneibacter</taxon>
    </lineage>
</organism>
<sequence length="274" mass="32102">MKKLWKKIRDWWFMNCQKKKDCGVEEKHLRESEIRSSLYGNFMTGLLAFTGCMLIIITSNHLANHQRNKDIEEITGIIATYLATATEDEYDEIAQTIRHDLVYSKYGQEIENFMKYIPNTAENCCMEQKGYLERINLVFLNTGEMYGLDIFDQSYTIEEVGKSGEMQLNFGYDEISDARFVIKKDLHHNWGEAELSQGNGIVSSHRMKELFCDECIEKILHTVENEPVDEAVIYDVEEKIFYPIKEENLQIGSYEIQMDYTDGNYRFEIIYTGE</sequence>
<evidence type="ECO:0000256" key="1">
    <source>
        <dbReference type="SAM" id="Phobius"/>
    </source>
</evidence>
<evidence type="ECO:0000313" key="4">
    <source>
        <dbReference type="Proteomes" id="UP000285697"/>
    </source>
</evidence>
<dbReference type="EMBL" id="JAJBNC010000004">
    <property type="protein sequence ID" value="MCB5492686.1"/>
    <property type="molecule type" value="Genomic_DNA"/>
</dbReference>
<reference evidence="3 4" key="1">
    <citation type="submission" date="2018-08" db="EMBL/GenBank/DDBJ databases">
        <title>A genome reference for cultivated species of the human gut microbiota.</title>
        <authorList>
            <person name="Zou Y."/>
            <person name="Xue W."/>
            <person name="Luo G."/>
        </authorList>
    </citation>
    <scope>NUCLEOTIDE SEQUENCE [LARGE SCALE GENOMIC DNA]</scope>
    <source>
        <strain evidence="3 4">AM22-7AC</strain>
    </source>
</reference>
<protein>
    <submittedName>
        <fullName evidence="3">Uncharacterized protein</fullName>
    </submittedName>
</protein>
<dbReference type="RefSeq" id="WP_118263278.1">
    <property type="nucleotide sequence ID" value="NZ_JAAIMT010000003.1"/>
</dbReference>
<reference evidence="2" key="2">
    <citation type="submission" date="2021-10" db="EMBL/GenBank/DDBJ databases">
        <title>Collection of gut derived symbiotic bacterial strains cultured from healthy donors.</title>
        <authorList>
            <person name="Lin H."/>
            <person name="Littmann E."/>
            <person name="Claire K."/>
            <person name="Pamer E."/>
        </authorList>
    </citation>
    <scope>NUCLEOTIDE SEQUENCE</scope>
    <source>
        <strain evidence="2">MSK.23.4</strain>
    </source>
</reference>
<comment type="caution">
    <text evidence="3">The sequence shown here is derived from an EMBL/GenBank/DDBJ whole genome shotgun (WGS) entry which is preliminary data.</text>
</comment>
<evidence type="ECO:0000313" key="3">
    <source>
        <dbReference type="EMBL" id="RHG15092.1"/>
    </source>
</evidence>
<keyword evidence="1" id="KW-0472">Membrane</keyword>
<accession>A0A414S997</accession>
<dbReference type="Proteomes" id="UP000285697">
    <property type="component" value="Unassembled WGS sequence"/>
</dbReference>
<dbReference type="EMBL" id="QRIA01000028">
    <property type="protein sequence ID" value="RHG15092.1"/>
    <property type="molecule type" value="Genomic_DNA"/>
</dbReference>
<keyword evidence="1" id="KW-1133">Transmembrane helix</keyword>